<dbReference type="PANTHER" id="PTHR22706">
    <property type="entry name" value="ASSEMBLY FACTOR FOR SPINDLE MICROTUBULES"/>
    <property type="match status" value="1"/>
</dbReference>
<comment type="subcellular location">
    <subcellularLocation>
        <location evidence="1">Cytoplasm</location>
    </subcellularLocation>
</comment>
<dbReference type="GO" id="GO:0007051">
    <property type="term" value="P:spindle organization"/>
    <property type="evidence" value="ECO:0007669"/>
    <property type="project" value="TreeGrafter"/>
</dbReference>
<feature type="compositionally biased region" description="Basic and acidic residues" evidence="4">
    <location>
        <begin position="1"/>
        <end position="10"/>
    </location>
</feature>
<keyword evidence="2" id="KW-0963">Cytoplasm</keyword>
<reference evidence="5" key="1">
    <citation type="journal article" date="2023" name="GigaByte">
        <title>Genome assembly of the bearded iris, Iris pallida Lam.</title>
        <authorList>
            <person name="Bruccoleri R.E."/>
            <person name="Oakeley E.J."/>
            <person name="Faust A.M.E."/>
            <person name="Altorfer M."/>
            <person name="Dessus-Babus S."/>
            <person name="Burckhardt D."/>
            <person name="Oertli M."/>
            <person name="Naumann U."/>
            <person name="Petersen F."/>
            <person name="Wong J."/>
        </authorList>
    </citation>
    <scope>NUCLEOTIDE SEQUENCE</scope>
    <source>
        <strain evidence="5">GSM-AAB239-AS_SAM_17_03QT</strain>
    </source>
</reference>
<evidence type="ECO:0000256" key="4">
    <source>
        <dbReference type="SAM" id="MobiDB-lite"/>
    </source>
</evidence>
<keyword evidence="6" id="KW-1185">Reference proteome</keyword>
<name>A0AAX6DHG2_IRIPA</name>
<dbReference type="GO" id="GO:0005516">
    <property type="term" value="F:calmodulin binding"/>
    <property type="evidence" value="ECO:0007669"/>
    <property type="project" value="UniProtKB-KW"/>
</dbReference>
<evidence type="ECO:0000256" key="1">
    <source>
        <dbReference type="ARBA" id="ARBA00004496"/>
    </source>
</evidence>
<dbReference type="GO" id="GO:0000278">
    <property type="term" value="P:mitotic cell cycle"/>
    <property type="evidence" value="ECO:0007669"/>
    <property type="project" value="TreeGrafter"/>
</dbReference>
<protein>
    <submittedName>
        <fullName evidence="5">Abnormal spindle-like microcephaly-associated protein-like protein isoform X1</fullName>
    </submittedName>
</protein>
<dbReference type="Proteomes" id="UP001140949">
    <property type="component" value="Unassembled WGS sequence"/>
</dbReference>
<evidence type="ECO:0000313" key="6">
    <source>
        <dbReference type="Proteomes" id="UP001140949"/>
    </source>
</evidence>
<evidence type="ECO:0000256" key="3">
    <source>
        <dbReference type="ARBA" id="ARBA00022860"/>
    </source>
</evidence>
<proteinExistence type="predicted"/>
<dbReference type="PANTHER" id="PTHR22706:SF1">
    <property type="entry name" value="ASSEMBLY FACTOR FOR SPINDLE MICROTUBULES"/>
    <property type="match status" value="1"/>
</dbReference>
<dbReference type="AlphaFoldDB" id="A0AAX6DHG2"/>
<feature type="compositionally biased region" description="Low complexity" evidence="4">
    <location>
        <begin position="53"/>
        <end position="70"/>
    </location>
</feature>
<evidence type="ECO:0000256" key="2">
    <source>
        <dbReference type="ARBA" id="ARBA00022490"/>
    </source>
</evidence>
<gene>
    <name evidence="5" type="ORF">M6B38_245955</name>
</gene>
<sequence>MDRRCLRRPDPPPTPPPNPSFLRDVSNYRTPIPKNPNPNPNPSPIFFTASKETPTSSSLPRRRPSSISHPTAARRLKALELEQSRSARKTQVRKEKTLKSFARSVTAWLNFLLEDPKACGCEVVGEQRASKRQRSSVTEKGTKAASGVERASAVALEASLKDVCSFVDMRERMEGYLSRKGFDEVVLMMSRVCKVGDLSLRLFAEFCLFLTYFSFDCLRKLSFLTAFMNLGYLCAVSITQRNKDTMAHVRHRFCRMLRTLRSLQY</sequence>
<feature type="region of interest" description="Disordered" evidence="4">
    <location>
        <begin position="1"/>
        <end position="70"/>
    </location>
</feature>
<dbReference type="EMBL" id="JANAVB010044619">
    <property type="protein sequence ID" value="KAJ6791181.1"/>
    <property type="molecule type" value="Genomic_DNA"/>
</dbReference>
<dbReference type="GO" id="GO:0005737">
    <property type="term" value="C:cytoplasm"/>
    <property type="evidence" value="ECO:0007669"/>
    <property type="project" value="UniProtKB-SubCell"/>
</dbReference>
<evidence type="ECO:0000313" key="5">
    <source>
        <dbReference type="EMBL" id="KAJ6791181.1"/>
    </source>
</evidence>
<feature type="compositionally biased region" description="Pro residues" evidence="4">
    <location>
        <begin position="33"/>
        <end position="43"/>
    </location>
</feature>
<reference evidence="5" key="2">
    <citation type="submission" date="2023-04" db="EMBL/GenBank/DDBJ databases">
        <authorList>
            <person name="Bruccoleri R.E."/>
            <person name="Oakeley E.J."/>
            <person name="Faust A.-M."/>
            <person name="Dessus-Babus S."/>
            <person name="Altorfer M."/>
            <person name="Burckhardt D."/>
            <person name="Oertli M."/>
            <person name="Naumann U."/>
            <person name="Petersen F."/>
            <person name="Wong J."/>
        </authorList>
    </citation>
    <scope>NUCLEOTIDE SEQUENCE</scope>
    <source>
        <strain evidence="5">GSM-AAB239-AS_SAM_17_03QT</strain>
        <tissue evidence="5">Leaf</tissue>
    </source>
</reference>
<dbReference type="GO" id="GO:0051295">
    <property type="term" value="P:establishment of meiotic spindle localization"/>
    <property type="evidence" value="ECO:0007669"/>
    <property type="project" value="TreeGrafter"/>
</dbReference>
<comment type="caution">
    <text evidence="5">The sequence shown here is derived from an EMBL/GenBank/DDBJ whole genome shotgun (WGS) entry which is preliminary data.</text>
</comment>
<keyword evidence="3" id="KW-0112">Calmodulin-binding</keyword>
<dbReference type="InterPro" id="IPR051185">
    <property type="entry name" value="ASPM"/>
</dbReference>
<dbReference type="GO" id="GO:0000922">
    <property type="term" value="C:spindle pole"/>
    <property type="evidence" value="ECO:0007669"/>
    <property type="project" value="TreeGrafter"/>
</dbReference>
<organism evidence="5 6">
    <name type="scientific">Iris pallida</name>
    <name type="common">Sweet iris</name>
    <dbReference type="NCBI Taxonomy" id="29817"/>
    <lineage>
        <taxon>Eukaryota</taxon>
        <taxon>Viridiplantae</taxon>
        <taxon>Streptophyta</taxon>
        <taxon>Embryophyta</taxon>
        <taxon>Tracheophyta</taxon>
        <taxon>Spermatophyta</taxon>
        <taxon>Magnoliopsida</taxon>
        <taxon>Liliopsida</taxon>
        <taxon>Asparagales</taxon>
        <taxon>Iridaceae</taxon>
        <taxon>Iridoideae</taxon>
        <taxon>Irideae</taxon>
        <taxon>Iris</taxon>
    </lineage>
</organism>
<accession>A0AAX6DHG2</accession>